<evidence type="ECO:0000313" key="3">
    <source>
        <dbReference type="EMBL" id="ADP71906.1"/>
    </source>
</evidence>
<dbReference type="InterPro" id="IPR041916">
    <property type="entry name" value="Anti_sigma_zinc_sf"/>
</dbReference>
<evidence type="ECO:0000256" key="1">
    <source>
        <dbReference type="SAM" id="MobiDB-lite"/>
    </source>
</evidence>
<name>E3I7I7_RHOVT</name>
<dbReference type="Pfam" id="PF13490">
    <property type="entry name" value="zf-HC2"/>
    <property type="match status" value="1"/>
</dbReference>
<feature type="domain" description="Putative zinc-finger" evidence="2">
    <location>
        <begin position="30"/>
        <end position="51"/>
    </location>
</feature>
<dbReference type="HOGENOM" id="CLU_2357895_0_0_5"/>
<organism evidence="3 4">
    <name type="scientific">Rhodomicrobium vannielii (strain ATCC 17100 / DSM 162 / LMG 4299 / NCIMB 10020 / ATH 3.1.1)</name>
    <dbReference type="NCBI Taxonomy" id="648757"/>
    <lineage>
        <taxon>Bacteria</taxon>
        <taxon>Pseudomonadati</taxon>
        <taxon>Pseudomonadota</taxon>
        <taxon>Alphaproteobacteria</taxon>
        <taxon>Hyphomicrobiales</taxon>
        <taxon>Hyphomicrobiaceae</taxon>
        <taxon>Rhodomicrobium</taxon>
    </lineage>
</organism>
<protein>
    <recommendedName>
        <fullName evidence="2">Putative zinc-finger domain-containing protein</fullName>
    </recommendedName>
</protein>
<gene>
    <name evidence="3" type="ordered locus">Rvan_2695</name>
</gene>
<sequence length="96" mass="10592">MQMREQPKPVLEPDNSSSATFQNDRLPIIVSAYLDGELLGEELAAFEAHLKDNPALASEVEEMRQIEKQLAQIGSDILAEPVPEALLRAIAEFESS</sequence>
<dbReference type="KEGG" id="rva:Rvan_2695"/>
<evidence type="ECO:0000313" key="4">
    <source>
        <dbReference type="Proteomes" id="UP000001399"/>
    </source>
</evidence>
<feature type="region of interest" description="Disordered" evidence="1">
    <location>
        <begin position="1"/>
        <end position="20"/>
    </location>
</feature>
<dbReference type="Gene3D" id="1.10.10.1320">
    <property type="entry name" value="Anti-sigma factor, zinc-finger domain"/>
    <property type="match status" value="1"/>
</dbReference>
<dbReference type="eggNOG" id="COG5662">
    <property type="taxonomic scope" value="Bacteria"/>
</dbReference>
<dbReference type="AlphaFoldDB" id="E3I7I7"/>
<keyword evidence="4" id="KW-1185">Reference proteome</keyword>
<accession>E3I7I7</accession>
<dbReference type="STRING" id="648757.Rvan_2695"/>
<dbReference type="EMBL" id="CP002292">
    <property type="protein sequence ID" value="ADP71906.1"/>
    <property type="molecule type" value="Genomic_DNA"/>
</dbReference>
<dbReference type="OrthoDB" id="7960822at2"/>
<evidence type="ECO:0000259" key="2">
    <source>
        <dbReference type="Pfam" id="PF13490"/>
    </source>
</evidence>
<proteinExistence type="predicted"/>
<dbReference type="Proteomes" id="UP000001399">
    <property type="component" value="Chromosome"/>
</dbReference>
<dbReference type="InterPro" id="IPR027383">
    <property type="entry name" value="Znf_put"/>
</dbReference>
<reference evidence="4" key="1">
    <citation type="journal article" date="2011" name="J. Bacteriol.">
        <title>Genome sequences of eight morphologically diverse alphaproteobacteria.</title>
        <authorList>
            <consortium name="US DOE Joint Genome Institute"/>
            <person name="Brown P.J."/>
            <person name="Kysela D.T."/>
            <person name="Buechlein A."/>
            <person name="Hemmerich C."/>
            <person name="Brun Y.V."/>
        </authorList>
    </citation>
    <scope>NUCLEOTIDE SEQUENCE [LARGE SCALE GENOMIC DNA]</scope>
    <source>
        <strain evidence="4">ATCC 17100 / ATH 3.1.1 / DSM 162 / LMG 4299</strain>
    </source>
</reference>